<organism evidence="1 2">
    <name type="scientific">Belliella pelovolcani</name>
    <dbReference type="NCBI Taxonomy" id="529505"/>
    <lineage>
        <taxon>Bacteria</taxon>
        <taxon>Pseudomonadati</taxon>
        <taxon>Bacteroidota</taxon>
        <taxon>Cytophagia</taxon>
        <taxon>Cytophagales</taxon>
        <taxon>Cyclobacteriaceae</taxon>
        <taxon>Belliella</taxon>
    </lineage>
</organism>
<gene>
    <name evidence="1" type="ORF">SAMN05421761_11263</name>
</gene>
<dbReference type="InterPro" id="IPR052927">
    <property type="entry name" value="DCC_oxidoreductase"/>
</dbReference>
<dbReference type="OrthoDB" id="9785438at2"/>
<dbReference type="Pfam" id="PF04134">
    <property type="entry name" value="DCC1-like"/>
    <property type="match status" value="1"/>
</dbReference>
<dbReference type="PANTHER" id="PTHR33639:SF2">
    <property type="entry name" value="DUF393 DOMAIN-CONTAINING PROTEIN"/>
    <property type="match status" value="1"/>
</dbReference>
<dbReference type="RefSeq" id="WP_076502230.1">
    <property type="nucleotide sequence ID" value="NZ_FTOP01000012.1"/>
</dbReference>
<evidence type="ECO:0000313" key="2">
    <source>
        <dbReference type="Proteomes" id="UP000186026"/>
    </source>
</evidence>
<reference evidence="2" key="1">
    <citation type="submission" date="2017-01" db="EMBL/GenBank/DDBJ databases">
        <authorList>
            <person name="Varghese N."/>
            <person name="Submissions S."/>
        </authorList>
    </citation>
    <scope>NUCLEOTIDE SEQUENCE [LARGE SCALE GENOMIC DNA]</scope>
    <source>
        <strain evidence="2">DSM 46698</strain>
    </source>
</reference>
<dbReference type="AlphaFoldDB" id="A0A1N7NXB9"/>
<dbReference type="PANTHER" id="PTHR33639">
    <property type="entry name" value="THIOL-DISULFIDE OXIDOREDUCTASE DCC"/>
    <property type="match status" value="1"/>
</dbReference>
<protein>
    <submittedName>
        <fullName evidence="1">Predicted thiol-disulfide oxidoreductase YuxK, DCC family</fullName>
    </submittedName>
</protein>
<sequence length="135" mass="15921">MRIQDQYKVVLFDGVCNLCNNAVDFIIRKDKKNRFKVGALQDEQVKEILEDYTIDSDYLDSLVLIDGDQVYYKSTAALHISKNLGGLWPLLYGLVILPKILRDPIYDWVARNRYRWFGKKETCRLPTEEERNKFI</sequence>
<keyword evidence="2" id="KW-1185">Reference proteome</keyword>
<dbReference type="GO" id="GO:0015035">
    <property type="term" value="F:protein-disulfide reductase activity"/>
    <property type="evidence" value="ECO:0007669"/>
    <property type="project" value="InterPro"/>
</dbReference>
<dbReference type="STRING" id="529505.SAMN05421761_11263"/>
<dbReference type="InterPro" id="IPR007263">
    <property type="entry name" value="DCC1-like"/>
</dbReference>
<dbReference type="Proteomes" id="UP000186026">
    <property type="component" value="Unassembled WGS sequence"/>
</dbReference>
<name>A0A1N7NXB9_9BACT</name>
<dbReference type="EMBL" id="FTOP01000012">
    <property type="protein sequence ID" value="SIT02997.1"/>
    <property type="molecule type" value="Genomic_DNA"/>
</dbReference>
<accession>A0A1N7NXB9</accession>
<evidence type="ECO:0000313" key="1">
    <source>
        <dbReference type="EMBL" id="SIT02997.1"/>
    </source>
</evidence>
<proteinExistence type="predicted"/>